<evidence type="ECO:0000313" key="2">
    <source>
        <dbReference type="EMBL" id="KAF0885784.1"/>
    </source>
</evidence>
<evidence type="ECO:0000313" key="3">
    <source>
        <dbReference type="Proteomes" id="UP000475037"/>
    </source>
</evidence>
<dbReference type="PANTHER" id="PTHR39415:SF1">
    <property type="entry name" value="PROLINE-RICH PROTEIN 27"/>
    <property type="match status" value="1"/>
</dbReference>
<dbReference type="InterPro" id="IPR033533">
    <property type="entry name" value="PRR27"/>
</dbReference>
<dbReference type="GO" id="GO:0070062">
    <property type="term" value="C:extracellular exosome"/>
    <property type="evidence" value="ECO:0007669"/>
    <property type="project" value="TreeGrafter"/>
</dbReference>
<organism evidence="2 3">
    <name type="scientific">Crocuta crocuta</name>
    <name type="common">Spotted hyena</name>
    <dbReference type="NCBI Taxonomy" id="9678"/>
    <lineage>
        <taxon>Eukaryota</taxon>
        <taxon>Metazoa</taxon>
        <taxon>Chordata</taxon>
        <taxon>Craniata</taxon>
        <taxon>Vertebrata</taxon>
        <taxon>Euteleostomi</taxon>
        <taxon>Mammalia</taxon>
        <taxon>Eutheria</taxon>
        <taxon>Laurasiatheria</taxon>
        <taxon>Carnivora</taxon>
        <taxon>Feliformia</taxon>
        <taxon>Hyaenidae</taxon>
        <taxon>Crocuta</taxon>
    </lineage>
</organism>
<protein>
    <submittedName>
        <fullName evidence="2">CASA2 protein</fullName>
    </submittedName>
</protein>
<feature type="region of interest" description="Disordered" evidence="1">
    <location>
        <begin position="76"/>
        <end position="158"/>
    </location>
</feature>
<accession>A0A6G1BDI5</accession>
<feature type="non-terminal residue" evidence="2">
    <location>
        <position position="1"/>
    </location>
</feature>
<feature type="compositionally biased region" description="Pro residues" evidence="1">
    <location>
        <begin position="149"/>
        <end position="158"/>
    </location>
</feature>
<feature type="non-terminal residue" evidence="2">
    <location>
        <position position="158"/>
    </location>
</feature>
<proteinExistence type="predicted"/>
<reference evidence="2 3" key="1">
    <citation type="submission" date="2019-11" db="EMBL/GenBank/DDBJ databases">
        <authorList>
            <person name="Yang C."/>
            <person name="Li F."/>
        </authorList>
    </citation>
    <scope>NUCLEOTIDE SEQUENCE [LARGE SCALE GENOMIC DNA]</scope>
    <source>
        <strain evidence="2">KB4526</strain>
        <tissue evidence="2">Muscle</tissue>
    </source>
</reference>
<sequence length="158" mass="16727">QDCSGNRYLLNPSLSIPYPVSGTDSAPSFRPSENKVPHYPGNPDPHTEVPSFPWILTSPSPGAPFYHTCNFRVTAWPISSPPPQESSHVVPNSHRPEGPSFSPNAPLSPTADPSVATPHVATSTTPPPHLETVAVEPGPIEPDDAEPVAPEPQPPSSP</sequence>
<feature type="region of interest" description="Disordered" evidence="1">
    <location>
        <begin position="1"/>
        <end position="53"/>
    </location>
</feature>
<dbReference type="PANTHER" id="PTHR39415">
    <property type="entry name" value="PROLINE-RICH PROTEIN 27"/>
    <property type="match status" value="1"/>
</dbReference>
<keyword evidence="3" id="KW-1185">Reference proteome</keyword>
<dbReference type="AlphaFoldDB" id="A0A6G1BDI5"/>
<dbReference type="Proteomes" id="UP000475037">
    <property type="component" value="Unassembled WGS sequence"/>
</dbReference>
<gene>
    <name evidence="2" type="primary">Csn1s2</name>
    <name evidence="2" type="ORF">FOF47_R06632</name>
</gene>
<dbReference type="EMBL" id="VOAJ01001029">
    <property type="protein sequence ID" value="KAF0885784.1"/>
    <property type="molecule type" value="Genomic_DNA"/>
</dbReference>
<name>A0A6G1BDI5_CROCR</name>
<comment type="caution">
    <text evidence="2">The sequence shown here is derived from an EMBL/GenBank/DDBJ whole genome shotgun (WGS) entry which is preliminary data.</text>
</comment>
<evidence type="ECO:0000256" key="1">
    <source>
        <dbReference type="SAM" id="MobiDB-lite"/>
    </source>
</evidence>